<feature type="region of interest" description="Disordered" evidence="2">
    <location>
        <begin position="440"/>
        <end position="494"/>
    </location>
</feature>
<feature type="compositionally biased region" description="Acidic residues" evidence="2">
    <location>
        <begin position="613"/>
        <end position="623"/>
    </location>
</feature>
<comment type="caution">
    <text evidence="3">The sequence shown here is derived from an EMBL/GenBank/DDBJ whole genome shotgun (WGS) entry which is preliminary data.</text>
</comment>
<feature type="compositionally biased region" description="Basic and acidic residues" evidence="2">
    <location>
        <begin position="653"/>
        <end position="662"/>
    </location>
</feature>
<feature type="region of interest" description="Disordered" evidence="2">
    <location>
        <begin position="542"/>
        <end position="590"/>
    </location>
</feature>
<proteinExistence type="predicted"/>
<evidence type="ECO:0000256" key="2">
    <source>
        <dbReference type="SAM" id="MobiDB-lite"/>
    </source>
</evidence>
<feature type="region of interest" description="Disordered" evidence="2">
    <location>
        <begin position="1"/>
        <end position="22"/>
    </location>
</feature>
<dbReference type="OrthoDB" id="202643at2759"/>
<feature type="compositionally biased region" description="Basic residues" evidence="2">
    <location>
        <begin position="1"/>
        <end position="12"/>
    </location>
</feature>
<feature type="compositionally biased region" description="Basic residues" evidence="2">
    <location>
        <begin position="372"/>
        <end position="381"/>
    </location>
</feature>
<dbReference type="Proteomes" id="UP001165065">
    <property type="component" value="Unassembled WGS sequence"/>
</dbReference>
<feature type="region of interest" description="Disordered" evidence="2">
    <location>
        <begin position="346"/>
        <end position="428"/>
    </location>
</feature>
<keyword evidence="4" id="KW-1185">Reference proteome</keyword>
<dbReference type="AlphaFoldDB" id="A0A9W7GG46"/>
<name>A0A9W7GG46_9STRA</name>
<gene>
    <name evidence="3" type="ORF">TrCOL_g11789</name>
</gene>
<feature type="coiled-coil region" evidence="1">
    <location>
        <begin position="136"/>
        <end position="172"/>
    </location>
</feature>
<evidence type="ECO:0000256" key="1">
    <source>
        <dbReference type="SAM" id="Coils"/>
    </source>
</evidence>
<reference evidence="4" key="1">
    <citation type="journal article" date="2023" name="Commun. Biol.">
        <title>Genome analysis of Parmales, the sister group of diatoms, reveals the evolutionary specialization of diatoms from phago-mixotrophs to photoautotrophs.</title>
        <authorList>
            <person name="Ban H."/>
            <person name="Sato S."/>
            <person name="Yoshikawa S."/>
            <person name="Yamada K."/>
            <person name="Nakamura Y."/>
            <person name="Ichinomiya M."/>
            <person name="Sato N."/>
            <person name="Blanc-Mathieu R."/>
            <person name="Endo H."/>
            <person name="Kuwata A."/>
            <person name="Ogata H."/>
        </authorList>
    </citation>
    <scope>NUCLEOTIDE SEQUENCE [LARGE SCALE GENOMIC DNA]</scope>
</reference>
<protein>
    <submittedName>
        <fullName evidence="3">Uncharacterized protein</fullName>
    </submittedName>
</protein>
<organism evidence="3 4">
    <name type="scientific">Triparma columacea</name>
    <dbReference type="NCBI Taxonomy" id="722753"/>
    <lineage>
        <taxon>Eukaryota</taxon>
        <taxon>Sar</taxon>
        <taxon>Stramenopiles</taxon>
        <taxon>Ochrophyta</taxon>
        <taxon>Bolidophyceae</taxon>
        <taxon>Parmales</taxon>
        <taxon>Triparmaceae</taxon>
        <taxon>Triparma</taxon>
    </lineage>
</organism>
<feature type="compositionally biased region" description="Polar residues" evidence="2">
    <location>
        <begin position="555"/>
        <end position="576"/>
    </location>
</feature>
<feature type="compositionally biased region" description="Basic and acidic residues" evidence="2">
    <location>
        <begin position="360"/>
        <end position="371"/>
    </location>
</feature>
<feature type="compositionally biased region" description="Gly residues" evidence="2">
    <location>
        <begin position="466"/>
        <end position="476"/>
    </location>
</feature>
<feature type="region of interest" description="Disordered" evidence="2">
    <location>
        <begin position="604"/>
        <end position="663"/>
    </location>
</feature>
<dbReference type="EMBL" id="BRYA01001536">
    <property type="protein sequence ID" value="GMI45179.1"/>
    <property type="molecule type" value="Genomic_DNA"/>
</dbReference>
<evidence type="ECO:0000313" key="4">
    <source>
        <dbReference type="Proteomes" id="UP001165065"/>
    </source>
</evidence>
<feature type="compositionally biased region" description="Basic residues" evidence="2">
    <location>
        <begin position="642"/>
        <end position="652"/>
    </location>
</feature>
<accession>A0A9W7GG46</accession>
<evidence type="ECO:0000313" key="3">
    <source>
        <dbReference type="EMBL" id="GMI45179.1"/>
    </source>
</evidence>
<keyword evidence="1" id="KW-0175">Coiled coil</keyword>
<sequence>MPKKKKAAKVKKPKDTGPKLPPLHELWDLQTLHASYTSAQAEISTLKSTITSLNSEISTLKNDHSVVFEKFQDSFAQQRTSTLDLVRRAEESESLRKKSEESNALKISELENFVRSAKHTVTKISAEWKAKLGLVREAEKAVVRNAQLEIENSQLNREKTCLKEELKKRESQIFVVRQAGLGFSSGSDGTLESYSFKSNQEGGSDVVFRGGDKSVALAPMVLEAMKQFPDNLQVQDEGVRVLGHVTETHEDVVGLGRFLGAELVMRGMWSFPGRARMQAAGAKLLWRLASLDGGAFKKIEGLGGVKMALHAMKLRPHDESRTVVYNLARLLKTLTREEVDRMRGEGLDGLFDDEEGGGGEYKRKSNDELKKMFPRVNRKREKLAAEQERRKGGKKRGASTDDNTTLPKILTGSQGAGGGAKKNKRNSVAGKRRSLLLIGAGDEGEEIGEAEGGGGDSVGMTLMGGAEEGGGEGEGTGQRKQVEEGESEISSSSLADSAVAYSSQSSLTSAPAAVAGLVNEGRSVMKTLIVTLSYCVSKMKEEADAQGRPPAGGTAPSSKSEASAFRNNDPSSSSPSIAGWGKGSSVGMHKVSSMPVMGKHAVLTRRDAKNEGGEDSDDSDYGEDSVGSYDEGDDFDKGGKGGGRKKRGKRKEGRNGKSKKEEDSDEICALNPFALQSHSTAVRDCLINCVMALDTDLDGGCAGVVSYKSAQKTIVKAMDACKEDPDAVTAACMLIRSSLKSGAKQRMKQTAFVMECGLSEAVSDVLRIHQEEVVTGKVMDECQAMIEGLGNQFERTLRLVDGD</sequence>